<dbReference type="EMBL" id="BONH01000055">
    <property type="protein sequence ID" value="GIG02529.1"/>
    <property type="molecule type" value="Genomic_DNA"/>
</dbReference>
<feature type="transmembrane region" description="Helical" evidence="1">
    <location>
        <begin position="188"/>
        <end position="208"/>
    </location>
</feature>
<dbReference type="Proteomes" id="UP000659904">
    <property type="component" value="Unassembled WGS sequence"/>
</dbReference>
<organism evidence="2 3">
    <name type="scientific">Catellatospora citrea</name>
    <dbReference type="NCBI Taxonomy" id="53366"/>
    <lineage>
        <taxon>Bacteria</taxon>
        <taxon>Bacillati</taxon>
        <taxon>Actinomycetota</taxon>
        <taxon>Actinomycetes</taxon>
        <taxon>Micromonosporales</taxon>
        <taxon>Micromonosporaceae</taxon>
        <taxon>Catellatospora</taxon>
    </lineage>
</organism>
<proteinExistence type="predicted"/>
<accession>A0A8J3KS98</accession>
<evidence type="ECO:0000313" key="3">
    <source>
        <dbReference type="Proteomes" id="UP000659904"/>
    </source>
</evidence>
<dbReference type="RefSeq" id="WP_120317425.1">
    <property type="nucleotide sequence ID" value="NZ_BONH01000055.1"/>
</dbReference>
<keyword evidence="1" id="KW-0472">Membrane</keyword>
<dbReference type="AlphaFoldDB" id="A0A8J3KS98"/>
<evidence type="ECO:0000313" key="2">
    <source>
        <dbReference type="EMBL" id="GIG02529.1"/>
    </source>
</evidence>
<gene>
    <name evidence="2" type="ORF">Cci01nite_76220</name>
</gene>
<reference evidence="2 3" key="1">
    <citation type="submission" date="2021-01" db="EMBL/GenBank/DDBJ databases">
        <title>Whole genome shotgun sequence of Catellatospora citrea NBRC 14495.</title>
        <authorList>
            <person name="Komaki H."/>
            <person name="Tamura T."/>
        </authorList>
    </citation>
    <scope>NUCLEOTIDE SEQUENCE [LARGE SCALE GENOMIC DNA]</scope>
    <source>
        <strain evidence="2 3">NBRC 14495</strain>
    </source>
</reference>
<evidence type="ECO:0000256" key="1">
    <source>
        <dbReference type="SAM" id="Phobius"/>
    </source>
</evidence>
<sequence>MTMSERGSAWAEYLAAAQRLDTVRREAADSAAGEASALAAARDELPTVQARLGMQATRLLDTASRAGAPPPVLQPGPAELLAAAEAVTGGPAVALAALRQAGANVEVADGALARFDDEGSGSQTLRNLLVYGPLSLAALLVQLAVAGLAGDGAQVFFAAVCGLILAPLAFGGSWLLVGVVYPERPRTAAVGAFACIAPALLAVLLLAVL</sequence>
<keyword evidence="1" id="KW-1133">Transmembrane helix</keyword>
<name>A0A8J3KS98_9ACTN</name>
<keyword evidence="1" id="KW-0812">Transmembrane</keyword>
<feature type="transmembrane region" description="Helical" evidence="1">
    <location>
        <begin position="155"/>
        <end position="181"/>
    </location>
</feature>
<feature type="transmembrane region" description="Helical" evidence="1">
    <location>
        <begin position="128"/>
        <end position="149"/>
    </location>
</feature>
<protein>
    <submittedName>
        <fullName evidence="2">Uncharacterized protein</fullName>
    </submittedName>
</protein>
<keyword evidence="3" id="KW-1185">Reference proteome</keyword>
<comment type="caution">
    <text evidence="2">The sequence shown here is derived from an EMBL/GenBank/DDBJ whole genome shotgun (WGS) entry which is preliminary data.</text>
</comment>